<dbReference type="PROSITE" id="PS50010">
    <property type="entry name" value="DH_2"/>
    <property type="match status" value="1"/>
</dbReference>
<dbReference type="GO" id="GO:0005085">
    <property type="term" value="F:guanyl-nucleotide exchange factor activity"/>
    <property type="evidence" value="ECO:0007669"/>
    <property type="project" value="InterPro"/>
</dbReference>
<comment type="caution">
    <text evidence="4">The sequence shown here is derived from an EMBL/GenBank/DDBJ whole genome shotgun (WGS) entry which is preliminary data.</text>
</comment>
<gene>
    <name evidence="4" type="ORF">DGYR_LOCUS5359</name>
</gene>
<feature type="compositionally biased region" description="Basic and acidic residues" evidence="1">
    <location>
        <begin position="7"/>
        <end position="26"/>
    </location>
</feature>
<reference evidence="4 5" key="1">
    <citation type="submission" date="2020-08" db="EMBL/GenBank/DDBJ databases">
        <authorList>
            <person name="Hejnol A."/>
        </authorList>
    </citation>
    <scope>NUCLEOTIDE SEQUENCE [LARGE SCALE GENOMIC DNA]</scope>
</reference>
<dbReference type="PANTHER" id="PTHR45858:SF5">
    <property type="entry name" value="MOESIN_EZRIN_RADIXIN HOMOLOG 1"/>
    <property type="match status" value="1"/>
</dbReference>
<dbReference type="AlphaFoldDB" id="A0A7I8VL27"/>
<feature type="region of interest" description="Disordered" evidence="1">
    <location>
        <begin position="453"/>
        <end position="503"/>
    </location>
</feature>
<dbReference type="InterPro" id="IPR035899">
    <property type="entry name" value="DBL_dom_sf"/>
</dbReference>
<dbReference type="PANTHER" id="PTHR45858">
    <property type="entry name" value="FERM DOMAIN CONTAINING PROTEIN"/>
    <property type="match status" value="1"/>
</dbReference>
<dbReference type="SMART" id="SM00325">
    <property type="entry name" value="RhoGEF"/>
    <property type="match status" value="1"/>
</dbReference>
<feature type="compositionally biased region" description="Basic and acidic residues" evidence="1">
    <location>
        <begin position="89"/>
        <end position="102"/>
    </location>
</feature>
<feature type="region of interest" description="Disordered" evidence="1">
    <location>
        <begin position="43"/>
        <end position="137"/>
    </location>
</feature>
<dbReference type="InterPro" id="IPR055251">
    <property type="entry name" value="SOS1_NGEF_PH"/>
</dbReference>
<protein>
    <submittedName>
        <fullName evidence="4">DgyrCDS5619</fullName>
    </submittedName>
</protein>
<feature type="compositionally biased region" description="Polar residues" evidence="1">
    <location>
        <begin position="56"/>
        <end position="75"/>
    </location>
</feature>
<dbReference type="SUPFAM" id="SSF48065">
    <property type="entry name" value="DBL homology domain (DH-domain)"/>
    <property type="match status" value="1"/>
</dbReference>
<dbReference type="OrthoDB" id="9990815at2759"/>
<dbReference type="Gene3D" id="2.30.29.30">
    <property type="entry name" value="Pleckstrin-homology domain (PH domain)/Phosphotyrosine-binding domain (PTB)"/>
    <property type="match status" value="2"/>
</dbReference>
<dbReference type="EMBL" id="CAJFCJ010000006">
    <property type="protein sequence ID" value="CAD5116765.1"/>
    <property type="molecule type" value="Genomic_DNA"/>
</dbReference>
<evidence type="ECO:0000256" key="1">
    <source>
        <dbReference type="SAM" id="MobiDB-lite"/>
    </source>
</evidence>
<dbReference type="SMART" id="SM00233">
    <property type="entry name" value="PH"/>
    <property type="match status" value="2"/>
</dbReference>
<proteinExistence type="predicted"/>
<dbReference type="SUPFAM" id="SSF50729">
    <property type="entry name" value="PH domain-like"/>
    <property type="match status" value="2"/>
</dbReference>
<evidence type="ECO:0000313" key="4">
    <source>
        <dbReference type="EMBL" id="CAD5116765.1"/>
    </source>
</evidence>
<dbReference type="InterPro" id="IPR011993">
    <property type="entry name" value="PH-like_dom_sf"/>
</dbReference>
<dbReference type="Pfam" id="PF22697">
    <property type="entry name" value="SOS1_NGEF_PH"/>
    <property type="match status" value="1"/>
</dbReference>
<feature type="domain" description="PH" evidence="2">
    <location>
        <begin position="366"/>
        <end position="463"/>
    </location>
</feature>
<dbReference type="InterPro" id="IPR000219">
    <property type="entry name" value="DH_dom"/>
</dbReference>
<dbReference type="Pfam" id="PF00621">
    <property type="entry name" value="RhoGEF"/>
    <property type="match status" value="1"/>
</dbReference>
<feature type="domain" description="PH" evidence="2">
    <location>
        <begin position="539"/>
        <end position="593"/>
    </location>
</feature>
<evidence type="ECO:0000259" key="2">
    <source>
        <dbReference type="PROSITE" id="PS50003"/>
    </source>
</evidence>
<name>A0A7I8VL27_9ANNE</name>
<keyword evidence="5" id="KW-1185">Reference proteome</keyword>
<sequence>MLGSEEDERRELARSPEIEDIPEKIEHINSLPSKNFYIQSSPSLKRVQSDVGRPLFTSTPYSGNASATHSVTSDSKPPPPPPPYEEVEKDPYLKRLAREETITTRSTTSAASITITSDASVTSSRGMTDESEEESRRRRLPIDRSYFIAKELLMTERTYKKDLEVLTVFLRNSLSRDDEDLLPPSLADTLFCRIDQIYEFHCALLIEIEQRVAQWEGKNGQPSDPIFHRIGDIILKNCTFLQYYTDYLEHHDDILTELELACRRNKKFEVAIREFEMEKVCYLPLHAFLLKPVQRLQHYLIVFKELVDHYDDEHIDKKDCQMCLSKISSIFQPYQDQLRHLENVQKLIELQREMTGIDGLATASRQFVREGCLQKLSRKGYQQRMFFLFSDMLVYASRTSTPVLQFKVHGQLPLKGMKIEEAEERMGISNSFTIYGGSRSLLVAAGSKEEKDKWSEDLKKSINQSQQREDDNSIRYPSLKSNSSSDNLEENQDHLPFPLQDKQGQHRANTTMHVCWHRNSSVSMTDLHIAYADDYPLASLPLIGYTICEPSETDNIQKDYVFKLQFKNHVYFFRAESQYTFHRWMQVIFNSTRNTSRKRIDDGH</sequence>
<organism evidence="4 5">
    <name type="scientific">Dimorphilus gyrociliatus</name>
    <dbReference type="NCBI Taxonomy" id="2664684"/>
    <lineage>
        <taxon>Eukaryota</taxon>
        <taxon>Metazoa</taxon>
        <taxon>Spiralia</taxon>
        <taxon>Lophotrochozoa</taxon>
        <taxon>Annelida</taxon>
        <taxon>Polychaeta</taxon>
        <taxon>Polychaeta incertae sedis</taxon>
        <taxon>Dinophilidae</taxon>
        <taxon>Dimorphilus</taxon>
    </lineage>
</organism>
<feature type="compositionally biased region" description="Low complexity" evidence="1">
    <location>
        <begin position="103"/>
        <end position="124"/>
    </location>
</feature>
<dbReference type="InterPro" id="IPR001849">
    <property type="entry name" value="PH_domain"/>
</dbReference>
<feature type="region of interest" description="Disordered" evidence="1">
    <location>
        <begin position="1"/>
        <end position="26"/>
    </location>
</feature>
<dbReference type="PROSITE" id="PS50003">
    <property type="entry name" value="PH_DOMAIN"/>
    <property type="match status" value="2"/>
</dbReference>
<dbReference type="Proteomes" id="UP000549394">
    <property type="component" value="Unassembled WGS sequence"/>
</dbReference>
<dbReference type="Gene3D" id="1.20.900.10">
    <property type="entry name" value="Dbl homology (DH) domain"/>
    <property type="match status" value="1"/>
</dbReference>
<evidence type="ECO:0000259" key="3">
    <source>
        <dbReference type="PROSITE" id="PS50010"/>
    </source>
</evidence>
<dbReference type="InterPro" id="IPR051835">
    <property type="entry name" value="RAC1-GEF"/>
</dbReference>
<feature type="domain" description="DH" evidence="3">
    <location>
        <begin position="144"/>
        <end position="337"/>
    </location>
</feature>
<dbReference type="CDD" id="cd00160">
    <property type="entry name" value="RhoGEF"/>
    <property type="match status" value="1"/>
</dbReference>
<dbReference type="Pfam" id="PF00169">
    <property type="entry name" value="PH"/>
    <property type="match status" value="1"/>
</dbReference>
<accession>A0A7I8VL27</accession>
<dbReference type="CDD" id="cd01220">
    <property type="entry name" value="PH1_FARP1-like"/>
    <property type="match status" value="1"/>
</dbReference>
<evidence type="ECO:0000313" key="5">
    <source>
        <dbReference type="Proteomes" id="UP000549394"/>
    </source>
</evidence>